<name>A0A2H1H9K1_ZYMTR</name>
<keyword evidence="4" id="KW-0548">Nucleotidyltransferase</keyword>
<dbReference type="AlphaFoldDB" id="A0A2H1H9K1"/>
<dbReference type="GO" id="GO:0006351">
    <property type="term" value="P:DNA-templated transcription"/>
    <property type="evidence" value="ECO:0007669"/>
    <property type="project" value="InterPro"/>
</dbReference>
<keyword evidence="2" id="KW-0240">DNA-directed RNA polymerase</keyword>
<dbReference type="Proteomes" id="UP000245764">
    <property type="component" value="Chromosome 18"/>
</dbReference>
<organism evidence="7 8">
    <name type="scientific">Zymoseptoria tritici ST99CH_1E4</name>
    <dbReference type="NCBI Taxonomy" id="1276532"/>
    <lineage>
        <taxon>Eukaryota</taxon>
        <taxon>Fungi</taxon>
        <taxon>Dikarya</taxon>
        <taxon>Ascomycota</taxon>
        <taxon>Pezizomycotina</taxon>
        <taxon>Dothideomycetes</taxon>
        <taxon>Dothideomycetidae</taxon>
        <taxon>Mycosphaerellales</taxon>
        <taxon>Mycosphaerellaceae</taxon>
        <taxon>Zymoseptoria</taxon>
    </lineage>
</organism>
<evidence type="ECO:0000313" key="7">
    <source>
        <dbReference type="EMBL" id="SMR62442.1"/>
    </source>
</evidence>
<dbReference type="EC" id="2.7.7.6" evidence="1"/>
<dbReference type="GO" id="GO:0003899">
    <property type="term" value="F:DNA-directed RNA polymerase activity"/>
    <property type="evidence" value="ECO:0007669"/>
    <property type="project" value="UniProtKB-EC"/>
</dbReference>
<evidence type="ECO:0000256" key="2">
    <source>
        <dbReference type="ARBA" id="ARBA00022478"/>
    </source>
</evidence>
<evidence type="ECO:0000256" key="3">
    <source>
        <dbReference type="ARBA" id="ARBA00022679"/>
    </source>
</evidence>
<evidence type="ECO:0000313" key="8">
    <source>
        <dbReference type="Proteomes" id="UP000245764"/>
    </source>
</evidence>
<protein>
    <recommendedName>
        <fullName evidence="1">DNA-directed RNA polymerase</fullName>
        <ecNumber evidence="1">2.7.7.6</ecNumber>
    </recommendedName>
</protein>
<dbReference type="GO" id="GO:0000428">
    <property type="term" value="C:DNA-directed RNA polymerase complex"/>
    <property type="evidence" value="ECO:0007669"/>
    <property type="project" value="UniProtKB-KW"/>
</dbReference>
<keyword evidence="5" id="KW-0804">Transcription</keyword>
<dbReference type="Gene3D" id="2.40.270.10">
    <property type="entry name" value="DNA-directed RNA polymerase, subunit 2, domain 6"/>
    <property type="match status" value="1"/>
</dbReference>
<gene>
    <name evidence="7" type="ORF">ZT1E4_G11756</name>
</gene>
<dbReference type="InterPro" id="IPR007120">
    <property type="entry name" value="DNA-dir_RNAP_su2_dom"/>
</dbReference>
<evidence type="ECO:0000259" key="6">
    <source>
        <dbReference type="Pfam" id="PF00562"/>
    </source>
</evidence>
<dbReference type="EMBL" id="LT854269">
    <property type="protein sequence ID" value="SMR62442.1"/>
    <property type="molecule type" value="Genomic_DNA"/>
</dbReference>
<proteinExistence type="predicted"/>
<dbReference type="GO" id="GO:0003677">
    <property type="term" value="F:DNA binding"/>
    <property type="evidence" value="ECO:0007669"/>
    <property type="project" value="InterPro"/>
</dbReference>
<reference evidence="8" key="1">
    <citation type="submission" date="2017-05" db="EMBL/GenBank/DDBJ databases">
        <authorList>
            <person name="Song R."/>
            <person name="Chenine A.L."/>
            <person name="Ruprecht R.M."/>
        </authorList>
    </citation>
    <scope>NUCLEOTIDE SEQUENCE [LARGE SCALE GENOMIC DNA]</scope>
</reference>
<feature type="domain" description="DNA-directed RNA polymerase subunit 2 hybrid-binding" evidence="6">
    <location>
        <begin position="13"/>
        <end position="160"/>
    </location>
</feature>
<dbReference type="Pfam" id="PF00562">
    <property type="entry name" value="RNA_pol_Rpb2_6"/>
    <property type="match status" value="1"/>
</dbReference>
<dbReference type="InterPro" id="IPR037033">
    <property type="entry name" value="DNA-dir_RNAP_su2_hyb_sf"/>
</dbReference>
<evidence type="ECO:0000256" key="1">
    <source>
        <dbReference type="ARBA" id="ARBA00012418"/>
    </source>
</evidence>
<evidence type="ECO:0000256" key="4">
    <source>
        <dbReference type="ARBA" id="ARBA00022695"/>
    </source>
</evidence>
<keyword evidence="3" id="KW-0808">Transferase</keyword>
<accession>A0A2H1H9K1</accession>
<sequence>MSKTGGHSIVVYVFANSLEMGDKVATGHGLKFTTGELIEDCDMPGIIDEATGKAFKPDILLNIENLGRGMGGQIRELSAATAMFSSIEAYRSAEAPRRTSTFTFEDQKDVRLVLPKGDLRVKGKQIVMTEKDGGKRVVRASDDIMNILHLRHMAAFKQHYASVDFGGATIPKDRMRPGTPRLGEGELASIIMQGPTATASVRDSIITSDLCYVTICPGCNRLVFNCDCNKLQTRPDAIEV</sequence>
<evidence type="ECO:0000256" key="5">
    <source>
        <dbReference type="ARBA" id="ARBA00023163"/>
    </source>
</evidence>